<proteinExistence type="predicted"/>
<dbReference type="Proteomes" id="UP000642107">
    <property type="component" value="Unassembled WGS sequence"/>
</dbReference>
<evidence type="ECO:0000313" key="2">
    <source>
        <dbReference type="EMBL" id="MBD9698146.1"/>
    </source>
</evidence>
<dbReference type="PROSITE" id="PS51384">
    <property type="entry name" value="FAD_FR"/>
    <property type="match status" value="1"/>
</dbReference>
<gene>
    <name evidence="2" type="ORF">IGS67_01365</name>
</gene>
<protein>
    <submittedName>
        <fullName evidence="2">Siderophore-interacting protein</fullName>
    </submittedName>
</protein>
<dbReference type="InterPro" id="IPR007037">
    <property type="entry name" value="SIP_rossman_dom"/>
</dbReference>
<dbReference type="InterPro" id="IPR013113">
    <property type="entry name" value="SIP_FAD-bd"/>
</dbReference>
<dbReference type="RefSeq" id="WP_192277085.1">
    <property type="nucleotide sequence ID" value="NZ_JACZDF010000001.1"/>
</dbReference>
<dbReference type="PANTHER" id="PTHR30157">
    <property type="entry name" value="FERRIC REDUCTASE, NADPH-DEPENDENT"/>
    <property type="match status" value="1"/>
</dbReference>
<evidence type="ECO:0000313" key="3">
    <source>
        <dbReference type="Proteomes" id="UP000642107"/>
    </source>
</evidence>
<dbReference type="Gene3D" id="2.40.30.10">
    <property type="entry name" value="Translation factors"/>
    <property type="match status" value="1"/>
</dbReference>
<dbReference type="CDD" id="cd06193">
    <property type="entry name" value="siderophore_interacting"/>
    <property type="match status" value="1"/>
</dbReference>
<accession>A0ABR9DLY1</accession>
<feature type="domain" description="FAD-binding FR-type" evidence="1">
    <location>
        <begin position="1"/>
        <end position="120"/>
    </location>
</feature>
<reference evidence="2 3" key="1">
    <citation type="submission" date="2020-09" db="EMBL/GenBank/DDBJ databases">
        <title>Flavimobilis rhizosphaerae sp. nov., isolated from rhizosphere soil of Spartina alterniflora.</title>
        <authorList>
            <person name="Hanqin C."/>
        </authorList>
    </citation>
    <scope>NUCLEOTIDE SEQUENCE [LARGE SCALE GENOMIC DNA]</scope>
    <source>
        <strain evidence="2 3">GY 10621</strain>
    </source>
</reference>
<organism evidence="2 3">
    <name type="scientific">Flavimobilis rhizosphaerae</name>
    <dbReference type="NCBI Taxonomy" id="2775421"/>
    <lineage>
        <taxon>Bacteria</taxon>
        <taxon>Bacillati</taxon>
        <taxon>Actinomycetota</taxon>
        <taxon>Actinomycetes</taxon>
        <taxon>Micrococcales</taxon>
        <taxon>Jonesiaceae</taxon>
        <taxon>Flavimobilis</taxon>
    </lineage>
</organism>
<dbReference type="Pfam" id="PF08021">
    <property type="entry name" value="FAD_binding_9"/>
    <property type="match status" value="1"/>
</dbReference>
<dbReference type="SUPFAM" id="SSF63380">
    <property type="entry name" value="Riboflavin synthase domain-like"/>
    <property type="match status" value="1"/>
</dbReference>
<dbReference type="InterPro" id="IPR017927">
    <property type="entry name" value="FAD-bd_FR_type"/>
</dbReference>
<evidence type="ECO:0000259" key="1">
    <source>
        <dbReference type="PROSITE" id="PS51384"/>
    </source>
</evidence>
<sequence>MRTLTVVGVERLAARMVRVRLHGDDVADLPTASATDHVKLFVPAEPGTEPALPVVVDDRWVSGRDLPSRDYTIRAIDREARTLDIDLVEHPHGVVGRWASSVRLGDRVGVLGPRGSVLPPEAAWYLLAVDETGLPAAARWLHELTPGARALVIVEVQDAGDVLPLPTDAHADVTWLFRGERAPGTTSLLADTVRDLELPDGDGYVWVAGEAGAVRPLRRYLRDDLGLPRDAVDVDGYWRRGVAGHDHHEDDDS</sequence>
<dbReference type="PANTHER" id="PTHR30157:SF0">
    <property type="entry name" value="NADPH-DEPENDENT FERRIC-CHELATE REDUCTASE"/>
    <property type="match status" value="1"/>
</dbReference>
<dbReference type="Gene3D" id="3.40.50.80">
    <property type="entry name" value="Nucleotide-binding domain of ferredoxin-NADP reductase (FNR) module"/>
    <property type="match status" value="1"/>
</dbReference>
<comment type="caution">
    <text evidence="2">The sequence shown here is derived from an EMBL/GenBank/DDBJ whole genome shotgun (WGS) entry which is preliminary data.</text>
</comment>
<dbReference type="InterPro" id="IPR039261">
    <property type="entry name" value="FNR_nucleotide-bd"/>
</dbReference>
<dbReference type="InterPro" id="IPR017938">
    <property type="entry name" value="Riboflavin_synthase-like_b-brl"/>
</dbReference>
<dbReference type="Pfam" id="PF04954">
    <property type="entry name" value="SIP"/>
    <property type="match status" value="1"/>
</dbReference>
<name>A0ABR9DLY1_9MICO</name>
<dbReference type="EMBL" id="JACZDF010000001">
    <property type="protein sequence ID" value="MBD9698146.1"/>
    <property type="molecule type" value="Genomic_DNA"/>
</dbReference>
<dbReference type="InterPro" id="IPR039374">
    <property type="entry name" value="SIP_fam"/>
</dbReference>
<keyword evidence="3" id="KW-1185">Reference proteome</keyword>